<protein>
    <recommendedName>
        <fullName evidence="6">BAHD acyltransferase</fullName>
    </recommendedName>
</protein>
<evidence type="ECO:0000256" key="2">
    <source>
        <dbReference type="ARBA" id="ARBA00022679"/>
    </source>
</evidence>
<comment type="similarity">
    <text evidence="1">Belongs to the plant acyltransferase family.</text>
</comment>
<keyword evidence="5" id="KW-1185">Reference proteome</keyword>
<dbReference type="Pfam" id="PF02458">
    <property type="entry name" value="Transferase"/>
    <property type="match status" value="1"/>
</dbReference>
<comment type="caution">
    <text evidence="4">The sequence shown here is derived from an EMBL/GenBank/DDBJ whole genome shotgun (WGS) entry which is preliminary data.</text>
</comment>
<gene>
    <name evidence="4" type="ORF">KFK09_029223</name>
</gene>
<evidence type="ECO:0000313" key="4">
    <source>
        <dbReference type="EMBL" id="KAI0489381.1"/>
    </source>
</evidence>
<name>A0A8T3A550_DENNO</name>
<keyword evidence="3" id="KW-0012">Acyltransferase</keyword>
<accession>A0A8T3A550</accession>
<dbReference type="EMBL" id="JAGYWB010000019">
    <property type="protein sequence ID" value="KAI0489381.1"/>
    <property type="molecule type" value="Genomic_DNA"/>
</dbReference>
<dbReference type="SMR" id="A0A8T3A550"/>
<dbReference type="Proteomes" id="UP000829196">
    <property type="component" value="Unassembled WGS sequence"/>
</dbReference>
<organism evidence="4 5">
    <name type="scientific">Dendrobium nobile</name>
    <name type="common">Orchid</name>
    <dbReference type="NCBI Taxonomy" id="94219"/>
    <lineage>
        <taxon>Eukaryota</taxon>
        <taxon>Viridiplantae</taxon>
        <taxon>Streptophyta</taxon>
        <taxon>Embryophyta</taxon>
        <taxon>Tracheophyta</taxon>
        <taxon>Spermatophyta</taxon>
        <taxon>Magnoliopsida</taxon>
        <taxon>Liliopsida</taxon>
        <taxon>Asparagales</taxon>
        <taxon>Orchidaceae</taxon>
        <taxon>Epidendroideae</taxon>
        <taxon>Malaxideae</taxon>
        <taxon>Dendrobiinae</taxon>
        <taxon>Dendrobium</taxon>
    </lineage>
</organism>
<dbReference type="PANTHER" id="PTHR31623:SF17">
    <property type="entry name" value="F21J9.9"/>
    <property type="match status" value="1"/>
</dbReference>
<dbReference type="OrthoDB" id="671439at2759"/>
<evidence type="ECO:0000256" key="3">
    <source>
        <dbReference type="ARBA" id="ARBA00023315"/>
    </source>
</evidence>
<reference evidence="4" key="1">
    <citation type="journal article" date="2022" name="Front. Genet.">
        <title>Chromosome-Scale Assembly of the Dendrobium nobile Genome Provides Insights Into the Molecular Mechanism of the Biosynthesis of the Medicinal Active Ingredient of Dendrobium.</title>
        <authorList>
            <person name="Xu Q."/>
            <person name="Niu S.-C."/>
            <person name="Li K.-L."/>
            <person name="Zheng P.-J."/>
            <person name="Zhang X.-J."/>
            <person name="Jia Y."/>
            <person name="Liu Y."/>
            <person name="Niu Y.-X."/>
            <person name="Yu L.-H."/>
            <person name="Chen D.-F."/>
            <person name="Zhang G.-Q."/>
        </authorList>
    </citation>
    <scope>NUCLEOTIDE SEQUENCE</scope>
    <source>
        <tissue evidence="4">Leaf</tissue>
    </source>
</reference>
<dbReference type="Gene3D" id="3.30.559.10">
    <property type="entry name" value="Chloramphenicol acetyltransferase-like domain"/>
    <property type="match status" value="2"/>
</dbReference>
<dbReference type="GO" id="GO:0016746">
    <property type="term" value="F:acyltransferase activity"/>
    <property type="evidence" value="ECO:0007669"/>
    <property type="project" value="UniProtKB-KW"/>
</dbReference>
<keyword evidence="2" id="KW-0808">Transferase</keyword>
<dbReference type="InterPro" id="IPR023213">
    <property type="entry name" value="CAT-like_dom_sf"/>
</dbReference>
<sequence>MPPIHVISKETIKPSLPSPQNSIKLSLLDQIAPEIYTHLLLFYSTTSTDLQKLPQKLKISLSKVLNQFYPLAGRIEVPVNGTLHINCNNKGAVFIEAYSDTDLNVFLLSRPINEFKELLPVKNSMFKHSEPLLLLQFTKFLNGYVLGVSISHVNADGASMALFLNRWAEIAHGEEEDRLTMPCFTSASTLFPPMPLKIVYQEPKEPLENSKVVIKRFCLSSSSIRRLRESAYKRSEKPSRVEAVSALVLRSVMRVTVTERMEKVLVSQVVNLRSRLKGLSDFSIGNLWTGGVRDIEREGRQEEVEKVLREVVREVNEETVRKEAERSFTLKNEVKGEDDEKGGRKERLWIFSSWCRIPLYKSDFGLGEPEWIGCGIWNMKDVCILIDAKDGEGMEAWLWMERDEMDRLENDEEFLSFVSF</sequence>
<proteinExistence type="inferred from homology"/>
<evidence type="ECO:0008006" key="6">
    <source>
        <dbReference type="Google" id="ProtNLM"/>
    </source>
</evidence>
<evidence type="ECO:0000256" key="1">
    <source>
        <dbReference type="ARBA" id="ARBA00009861"/>
    </source>
</evidence>
<evidence type="ECO:0000313" key="5">
    <source>
        <dbReference type="Proteomes" id="UP000829196"/>
    </source>
</evidence>
<dbReference type="AlphaFoldDB" id="A0A8T3A550"/>
<dbReference type="PANTHER" id="PTHR31623">
    <property type="entry name" value="F21J9.9"/>
    <property type="match status" value="1"/>
</dbReference>